<dbReference type="Proteomes" id="UP000225277">
    <property type="component" value="Unassembled WGS sequence"/>
</dbReference>
<keyword evidence="2" id="KW-1185">Reference proteome</keyword>
<dbReference type="GeneID" id="35603781"/>
<dbReference type="AlphaFoldDB" id="A0A2D3VIE0"/>
<dbReference type="RefSeq" id="XP_023629713.1">
    <property type="nucleotide sequence ID" value="XM_023773945.1"/>
</dbReference>
<dbReference type="EMBL" id="FJUY01000015">
    <property type="protein sequence ID" value="CZT22989.1"/>
    <property type="molecule type" value="Genomic_DNA"/>
</dbReference>
<reference evidence="1 2" key="1">
    <citation type="submission" date="2016-03" db="EMBL/GenBank/DDBJ databases">
        <authorList>
            <person name="Ploux O."/>
        </authorList>
    </citation>
    <scope>NUCLEOTIDE SEQUENCE [LARGE SCALE GENOMIC DNA]</scope>
    <source>
        <strain evidence="1 2">URUG2</strain>
    </source>
</reference>
<protein>
    <submittedName>
        <fullName evidence="1">Uncharacterized protein</fullName>
    </submittedName>
</protein>
<organism evidence="1 2">
    <name type="scientific">Ramularia collo-cygni</name>
    <dbReference type="NCBI Taxonomy" id="112498"/>
    <lineage>
        <taxon>Eukaryota</taxon>
        <taxon>Fungi</taxon>
        <taxon>Dikarya</taxon>
        <taxon>Ascomycota</taxon>
        <taxon>Pezizomycotina</taxon>
        <taxon>Dothideomycetes</taxon>
        <taxon>Dothideomycetidae</taxon>
        <taxon>Mycosphaerellales</taxon>
        <taxon>Mycosphaerellaceae</taxon>
        <taxon>Ramularia</taxon>
    </lineage>
</organism>
<accession>A0A2D3VIE0</accession>
<sequence length="100" mass="11505">MVNGAVKEDCFAVKDAKDGNYYRAMVEKWNWLLFLEAGGLDDGNTFEKFSAREWKNDMDGIHPDDVEVLWESLMDDLADWIKQGEPHKVVRPSEESPRGN</sequence>
<name>A0A2D3VIE0_9PEZI</name>
<gene>
    <name evidence="1" type="ORF">RCC_08697</name>
</gene>
<proteinExistence type="predicted"/>
<evidence type="ECO:0000313" key="1">
    <source>
        <dbReference type="EMBL" id="CZT22989.1"/>
    </source>
</evidence>
<evidence type="ECO:0000313" key="2">
    <source>
        <dbReference type="Proteomes" id="UP000225277"/>
    </source>
</evidence>